<feature type="binding site" evidence="5">
    <location>
        <begin position="175"/>
        <end position="180"/>
    </location>
    <ligand>
        <name>NAD(+)</name>
        <dbReference type="ChEBI" id="CHEBI:57540"/>
    </ligand>
</feature>
<comment type="similarity">
    <text evidence="1 6">Belongs to the Glu/Leu/Phe/Val dehydrogenases family.</text>
</comment>
<dbReference type="PANTHER" id="PTHR42722:SF1">
    <property type="entry name" value="VALINE DEHYDROGENASE"/>
    <property type="match status" value="1"/>
</dbReference>
<keyword evidence="9" id="KW-1185">Reference proteome</keyword>
<organism evidence="8 9">
    <name type="scientific">Amycolatopsis acidicola</name>
    <dbReference type="NCBI Taxonomy" id="2596893"/>
    <lineage>
        <taxon>Bacteria</taxon>
        <taxon>Bacillati</taxon>
        <taxon>Actinomycetota</taxon>
        <taxon>Actinomycetes</taxon>
        <taxon>Pseudonocardiales</taxon>
        <taxon>Pseudonocardiaceae</taxon>
        <taxon>Amycolatopsis</taxon>
    </lineage>
</organism>
<dbReference type="InterPro" id="IPR046346">
    <property type="entry name" value="Aminoacid_DH-like_N_sf"/>
</dbReference>
<accession>A0A5N0UUC6</accession>
<dbReference type="SUPFAM" id="SSF53223">
    <property type="entry name" value="Aminoacid dehydrogenase-like, N-terminal domain"/>
    <property type="match status" value="1"/>
</dbReference>
<dbReference type="PRINTS" id="PR00082">
    <property type="entry name" value="GLFDHDRGNASE"/>
</dbReference>
<dbReference type="SUPFAM" id="SSF51735">
    <property type="entry name" value="NAD(P)-binding Rossmann-fold domains"/>
    <property type="match status" value="1"/>
</dbReference>
<dbReference type="GO" id="GO:0000166">
    <property type="term" value="F:nucleotide binding"/>
    <property type="evidence" value="ECO:0007669"/>
    <property type="project" value="UniProtKB-KW"/>
</dbReference>
<sequence>MEYEEVIVRRGSRGRVPMIIAVHSRALGPAVGGVRLRRYPGWRDGLEDALRLSKAMTFKCAAADLPFGGGKTVLALDRATPLTPEFRQAILDDLGEFIASLGGSYIAGPDVGTGPADMAVLRRHTPHAFCLPENVGGTGSSSGPTARGVLAALRAGMRHVFGSADLSGRTVLISGLGSVGALIAEGVHGARILVSDVDDTKREQANENGYEWVDPAQVLTTPADVLVPAAVGGVFGPDTIDRLKVPLIVGPANNQLTDDSVAELLAAREITWIPDFVASAGGVIYTLGREIERLDHQAATARVDAIESTVDRILKAPGTPLAAAMSLATERIHPRTKETTRA</sequence>
<dbReference type="SMART" id="SM00839">
    <property type="entry name" value="ELFV_dehydrog"/>
    <property type="match status" value="1"/>
</dbReference>
<feature type="domain" description="Glutamate/phenylalanine/leucine/valine/L-tryptophan dehydrogenase C-terminal" evidence="7">
    <location>
        <begin position="137"/>
        <end position="340"/>
    </location>
</feature>
<dbReference type="GO" id="GO:0006520">
    <property type="term" value="P:amino acid metabolic process"/>
    <property type="evidence" value="ECO:0007669"/>
    <property type="project" value="InterPro"/>
</dbReference>
<dbReference type="Pfam" id="PF00208">
    <property type="entry name" value="ELFV_dehydrog"/>
    <property type="match status" value="1"/>
</dbReference>
<evidence type="ECO:0000313" key="8">
    <source>
        <dbReference type="EMBL" id="KAA9153254.1"/>
    </source>
</evidence>
<dbReference type="InterPro" id="IPR036291">
    <property type="entry name" value="NAD(P)-bd_dom_sf"/>
</dbReference>
<dbReference type="GO" id="GO:0016639">
    <property type="term" value="F:oxidoreductase activity, acting on the CH-NH2 group of donors, NAD or NADP as acceptor"/>
    <property type="evidence" value="ECO:0007669"/>
    <property type="project" value="InterPro"/>
</dbReference>
<dbReference type="InterPro" id="IPR006096">
    <property type="entry name" value="Glu/Leu/Phe/Val/Trp_DH_C"/>
</dbReference>
<proteinExistence type="inferred from homology"/>
<evidence type="ECO:0000256" key="1">
    <source>
        <dbReference type="ARBA" id="ARBA00006382"/>
    </source>
</evidence>
<protein>
    <submittedName>
        <fullName evidence="8">Glu/Leu/Phe/Val dehydrogenase</fullName>
    </submittedName>
</protein>
<feature type="active site" description="Proton donor/acceptor" evidence="4">
    <location>
        <position position="71"/>
    </location>
</feature>
<evidence type="ECO:0000256" key="3">
    <source>
        <dbReference type="ARBA" id="ARBA00023027"/>
    </source>
</evidence>
<dbReference type="Proteomes" id="UP000319769">
    <property type="component" value="Unassembled WGS sequence"/>
</dbReference>
<dbReference type="Gene3D" id="3.40.50.720">
    <property type="entry name" value="NAD(P)-binding Rossmann-like Domain"/>
    <property type="match status" value="1"/>
</dbReference>
<evidence type="ECO:0000256" key="4">
    <source>
        <dbReference type="PIRSR" id="PIRSR000188-1"/>
    </source>
</evidence>
<dbReference type="InterPro" id="IPR006095">
    <property type="entry name" value="Glu/Leu/Phe/Val/Trp_DH"/>
</dbReference>
<keyword evidence="5" id="KW-0547">Nucleotide-binding</keyword>
<dbReference type="PIRSF" id="PIRSF000188">
    <property type="entry name" value="Phe_leu_dh"/>
    <property type="match status" value="1"/>
</dbReference>
<evidence type="ECO:0000256" key="2">
    <source>
        <dbReference type="ARBA" id="ARBA00023002"/>
    </source>
</evidence>
<dbReference type="Gene3D" id="3.40.50.10860">
    <property type="entry name" value="Leucine Dehydrogenase, chain A, domain 1"/>
    <property type="match status" value="1"/>
</dbReference>
<dbReference type="OrthoDB" id="9803297at2"/>
<evidence type="ECO:0000259" key="7">
    <source>
        <dbReference type="SMART" id="SM00839"/>
    </source>
</evidence>
<evidence type="ECO:0000256" key="5">
    <source>
        <dbReference type="PIRSR" id="PIRSR000188-2"/>
    </source>
</evidence>
<comment type="caution">
    <text evidence="8">The sequence shown here is derived from an EMBL/GenBank/DDBJ whole genome shotgun (WGS) entry which is preliminary data.</text>
</comment>
<dbReference type="InterPro" id="IPR016211">
    <property type="entry name" value="Glu/Phe/Leu/Val/Trp_DH_bac/arc"/>
</dbReference>
<dbReference type="EMBL" id="VMNW02000078">
    <property type="protein sequence ID" value="KAA9153254.1"/>
    <property type="molecule type" value="Genomic_DNA"/>
</dbReference>
<dbReference type="RefSeq" id="WP_144758844.1">
    <property type="nucleotide sequence ID" value="NZ_VMNW02000078.1"/>
</dbReference>
<name>A0A5N0UUC6_9PSEU</name>
<keyword evidence="2 6" id="KW-0560">Oxidoreductase</keyword>
<dbReference type="AlphaFoldDB" id="A0A5N0UUC6"/>
<reference evidence="8" key="1">
    <citation type="submission" date="2019-09" db="EMBL/GenBank/DDBJ databases">
        <authorList>
            <person name="Teo W.F.A."/>
            <person name="Duangmal K."/>
        </authorList>
    </citation>
    <scope>NUCLEOTIDE SEQUENCE [LARGE SCALE GENOMIC DNA]</scope>
    <source>
        <strain evidence="8">K81G1</strain>
    </source>
</reference>
<dbReference type="Pfam" id="PF02812">
    <property type="entry name" value="ELFV_dehydrog_N"/>
    <property type="match status" value="1"/>
</dbReference>
<gene>
    <name evidence="8" type="ORF">FPZ12_034995</name>
</gene>
<keyword evidence="3 5" id="KW-0520">NAD</keyword>
<dbReference type="InterPro" id="IPR006097">
    <property type="entry name" value="Glu/Leu/Phe/Val/Trp_DH_dimer"/>
</dbReference>
<evidence type="ECO:0000256" key="6">
    <source>
        <dbReference type="RuleBase" id="RU004417"/>
    </source>
</evidence>
<evidence type="ECO:0000313" key="9">
    <source>
        <dbReference type="Proteomes" id="UP000319769"/>
    </source>
</evidence>
<dbReference type="PANTHER" id="PTHR42722">
    <property type="entry name" value="LEUCINE DEHYDROGENASE"/>
    <property type="match status" value="1"/>
</dbReference>